<gene>
    <name evidence="1" type="ORF">SAMN05216337_10529</name>
</gene>
<dbReference type="Proteomes" id="UP000199245">
    <property type="component" value="Unassembled WGS sequence"/>
</dbReference>
<organism evidence="1 2">
    <name type="scientific">Bradyrhizobium brasilense</name>
    <dbReference type="NCBI Taxonomy" id="1419277"/>
    <lineage>
        <taxon>Bacteria</taxon>
        <taxon>Pseudomonadati</taxon>
        <taxon>Pseudomonadota</taxon>
        <taxon>Alphaproteobacteria</taxon>
        <taxon>Hyphomicrobiales</taxon>
        <taxon>Nitrobacteraceae</taxon>
        <taxon>Bradyrhizobium</taxon>
    </lineage>
</organism>
<dbReference type="EMBL" id="FMZW01000052">
    <property type="protein sequence ID" value="SDF34587.1"/>
    <property type="molecule type" value="Genomic_DNA"/>
</dbReference>
<protein>
    <submittedName>
        <fullName evidence="1">Uncharacterized protein</fullName>
    </submittedName>
</protein>
<reference evidence="1 2" key="1">
    <citation type="submission" date="2016-10" db="EMBL/GenBank/DDBJ databases">
        <authorList>
            <person name="de Groot N.N."/>
        </authorList>
    </citation>
    <scope>NUCLEOTIDE SEQUENCE [LARGE SCALE GENOMIC DNA]</scope>
    <source>
        <strain evidence="1 2">R5</strain>
    </source>
</reference>
<sequence length="41" mass="4870">MATFSRFQSKCAFVVMTMLSELTRIIVRCDWRWIETGSVRL</sequence>
<evidence type="ECO:0000313" key="2">
    <source>
        <dbReference type="Proteomes" id="UP000199245"/>
    </source>
</evidence>
<name>A0A1G7KBP5_9BRAD</name>
<evidence type="ECO:0000313" key="1">
    <source>
        <dbReference type="EMBL" id="SDF34587.1"/>
    </source>
</evidence>
<proteinExistence type="predicted"/>
<accession>A0A1G7KBP5</accession>
<dbReference type="AlphaFoldDB" id="A0A1G7KBP5"/>